<dbReference type="Proteomes" id="UP000312784">
    <property type="component" value="Unassembled WGS sequence"/>
</dbReference>
<sequence length="291" mass="30844">MIPVPAALESHLQGEVTTHCFAWIIRRQDGLVMGFTDHDRTLTVNGVACEPQTGLSSSEASTTLGLSIAGGEVEGALSSAKISETDIENGRYDGAAIEVYLVNWSAPDQHMLLRRWTAAKISRSGASFVMELKGIAALFDAVRGRRIMRLCDASLGDGRCGVNLGDPRYFADGVVVTANGAEVTATGLAGFATGWFANGYLTWMNGSNVGAKIRVLDHSGTTLRLSEPPVLPIAAGDSFRVVAGCDKSFVTCKAKFSNGVNFRGFPHLPGNDAAYSYVSGEQEYDGSALVQ</sequence>
<dbReference type="RefSeq" id="WP_140024873.1">
    <property type="nucleotide sequence ID" value="NZ_JBHUFG010000046.1"/>
</dbReference>
<comment type="caution">
    <text evidence="2">The sequence shown here is derived from an EMBL/GenBank/DDBJ whole genome shotgun (WGS) entry which is preliminary data.</text>
</comment>
<proteinExistence type="predicted"/>
<dbReference type="InterPro" id="IPR018964">
    <property type="entry name" value="Phage_phiJL001_Gp84_C"/>
</dbReference>
<protein>
    <submittedName>
        <fullName evidence="2">DUF2163 domain-containing protein</fullName>
    </submittedName>
</protein>
<dbReference type="EMBL" id="VEWL01000005">
    <property type="protein sequence ID" value="TNV16313.1"/>
    <property type="molecule type" value="Genomic_DNA"/>
</dbReference>
<evidence type="ECO:0000313" key="2">
    <source>
        <dbReference type="EMBL" id="TNV16313.1"/>
    </source>
</evidence>
<evidence type="ECO:0000313" key="3">
    <source>
        <dbReference type="Proteomes" id="UP000312784"/>
    </source>
</evidence>
<keyword evidence="3" id="KW-1185">Reference proteome</keyword>
<organism evidence="2 3">
    <name type="scientific">Ochrobactrum teleogrylli</name>
    <dbReference type="NCBI Taxonomy" id="2479765"/>
    <lineage>
        <taxon>Bacteria</taxon>
        <taxon>Pseudomonadati</taxon>
        <taxon>Pseudomonadota</taxon>
        <taxon>Alphaproteobacteria</taxon>
        <taxon>Hyphomicrobiales</taxon>
        <taxon>Brucellaceae</taxon>
        <taxon>Brucella/Ochrobactrum group</taxon>
        <taxon>Ochrobactrum</taxon>
    </lineage>
</organism>
<dbReference type="InterPro" id="IPR011928">
    <property type="entry name" value="Phage_phiJL001_Gp84"/>
</dbReference>
<dbReference type="Pfam" id="PF09931">
    <property type="entry name" value="Phage_phiJL001_Gp84_N"/>
    <property type="match status" value="1"/>
</dbReference>
<reference evidence="2 3" key="1">
    <citation type="submission" date="2019-06" db="EMBL/GenBank/DDBJ databases">
        <title>Ochrobactrum cricket sp.nov., isolated from the insect Teleogryllus occipitalis living in deserted cropland.</title>
        <authorList>
            <person name="Hu M."/>
        </authorList>
    </citation>
    <scope>NUCLEOTIDE SEQUENCE [LARGE SCALE GENOMIC DNA]</scope>
    <source>
        <strain evidence="2 3">LCB8</strain>
    </source>
</reference>
<feature type="domain" description="Bacteriophage phiJL001 Gp84 C-terminal" evidence="1">
    <location>
        <begin position="194"/>
        <end position="272"/>
    </location>
</feature>
<gene>
    <name evidence="2" type="ORF">FIC94_10875</name>
</gene>
<accession>A0ABY2Y5Z4</accession>
<evidence type="ECO:0000259" key="1">
    <source>
        <dbReference type="Pfam" id="PF09356"/>
    </source>
</evidence>
<dbReference type="NCBIfam" id="TIGR02218">
    <property type="entry name" value="phg_TIGR02218"/>
    <property type="match status" value="1"/>
</dbReference>
<name>A0ABY2Y5Z4_9HYPH</name>
<dbReference type="Pfam" id="PF09356">
    <property type="entry name" value="Phage_BR0599"/>
    <property type="match status" value="1"/>
</dbReference>